<dbReference type="STRING" id="890420.SAMN05216226_10667"/>
<evidence type="ECO:0000313" key="19">
    <source>
        <dbReference type="Proteomes" id="UP000198856"/>
    </source>
</evidence>
<dbReference type="PANTHER" id="PTHR21256">
    <property type="entry name" value="HISTIDINOL DEHYDROGENASE HDH"/>
    <property type="match status" value="1"/>
</dbReference>
<dbReference type="Pfam" id="PF00815">
    <property type="entry name" value="Histidinol_dh"/>
    <property type="match status" value="1"/>
</dbReference>
<dbReference type="InterPro" id="IPR012131">
    <property type="entry name" value="Hstdl_DH"/>
</dbReference>
<evidence type="ECO:0000256" key="9">
    <source>
        <dbReference type="ARBA" id="ARBA00023102"/>
    </source>
</evidence>
<dbReference type="AlphaFoldDB" id="A0A1G8V8V1"/>
<evidence type="ECO:0000256" key="8">
    <source>
        <dbReference type="ARBA" id="ARBA00023002"/>
    </source>
</evidence>
<evidence type="ECO:0000256" key="4">
    <source>
        <dbReference type="ARBA" id="ARBA00012965"/>
    </source>
</evidence>
<feature type="binding site" evidence="11 14">
    <location>
        <position position="183"/>
    </location>
    <ligand>
        <name>NAD(+)</name>
        <dbReference type="ChEBI" id="CHEBI:57540"/>
    </ligand>
</feature>
<dbReference type="GO" id="GO:0051287">
    <property type="term" value="F:NAD binding"/>
    <property type="evidence" value="ECO:0007669"/>
    <property type="project" value="InterPro"/>
</dbReference>
<protein>
    <recommendedName>
        <fullName evidence="5 11">Histidinol dehydrogenase</fullName>
        <shortName evidence="11 12">HDH</shortName>
        <ecNumber evidence="4 11">1.1.1.23</ecNumber>
    </recommendedName>
</protein>
<dbReference type="InterPro" id="IPR016161">
    <property type="entry name" value="Ald_DH/histidinol_DH"/>
</dbReference>
<organism evidence="18 19">
    <name type="scientific">Halovenus aranensis</name>
    <dbReference type="NCBI Taxonomy" id="890420"/>
    <lineage>
        <taxon>Archaea</taxon>
        <taxon>Methanobacteriati</taxon>
        <taxon>Methanobacteriota</taxon>
        <taxon>Stenosarchaea group</taxon>
        <taxon>Halobacteria</taxon>
        <taxon>Halobacteriales</taxon>
        <taxon>Haloarculaceae</taxon>
        <taxon>Halovenus</taxon>
    </lineage>
</organism>
<dbReference type="InterPro" id="IPR022695">
    <property type="entry name" value="Histidinol_DH_monofunct"/>
</dbReference>
<dbReference type="GO" id="GO:0005737">
    <property type="term" value="C:cytoplasm"/>
    <property type="evidence" value="ECO:0007669"/>
    <property type="project" value="TreeGrafter"/>
</dbReference>
<feature type="binding site" evidence="11 16">
    <location>
        <position position="254"/>
    </location>
    <ligand>
        <name>Zn(2+)</name>
        <dbReference type="ChEBI" id="CHEBI:29105"/>
    </ligand>
</feature>
<feature type="binding site" evidence="11 14">
    <location>
        <position position="123"/>
    </location>
    <ligand>
        <name>NAD(+)</name>
        <dbReference type="ChEBI" id="CHEBI:57540"/>
    </ligand>
</feature>
<evidence type="ECO:0000256" key="15">
    <source>
        <dbReference type="PIRSR" id="PIRSR000099-3"/>
    </source>
</evidence>
<comment type="function">
    <text evidence="1 11 12">Catalyzes the sequential NAD-dependent oxidations of L-histidinol to L-histidinaldehyde and then to L-histidine.</text>
</comment>
<evidence type="ECO:0000256" key="12">
    <source>
        <dbReference type="PIRNR" id="PIRNR000099"/>
    </source>
</evidence>
<dbReference type="UniPathway" id="UPA00031">
    <property type="reaction ID" value="UER00014"/>
</dbReference>
<feature type="binding site" evidence="11 15">
    <location>
        <position position="321"/>
    </location>
    <ligand>
        <name>substrate</name>
    </ligand>
</feature>
<reference evidence="18 19" key="1">
    <citation type="submission" date="2016-10" db="EMBL/GenBank/DDBJ databases">
        <authorList>
            <person name="de Groot N.N."/>
        </authorList>
    </citation>
    <scope>NUCLEOTIDE SEQUENCE [LARGE SCALE GENOMIC DNA]</scope>
    <source>
        <strain evidence="18 19">IBRC-M10015</strain>
    </source>
</reference>
<evidence type="ECO:0000256" key="13">
    <source>
        <dbReference type="PIRSR" id="PIRSR000099-1"/>
    </source>
</evidence>
<accession>A0A1G8V8V1</accession>
<keyword evidence="9 11" id="KW-0368">Histidine biosynthesis</keyword>
<feature type="active site" description="Proton acceptor" evidence="11 13">
    <location>
        <position position="320"/>
    </location>
</feature>
<keyword evidence="6 11" id="KW-0479">Metal-binding</keyword>
<evidence type="ECO:0000256" key="16">
    <source>
        <dbReference type="PIRSR" id="PIRSR000099-4"/>
    </source>
</evidence>
<evidence type="ECO:0000256" key="7">
    <source>
        <dbReference type="ARBA" id="ARBA00022833"/>
    </source>
</evidence>
<evidence type="ECO:0000256" key="2">
    <source>
        <dbReference type="ARBA" id="ARBA00004940"/>
    </source>
</evidence>
<feature type="binding site" evidence="11 16">
    <location>
        <position position="354"/>
    </location>
    <ligand>
        <name>Zn(2+)</name>
        <dbReference type="ChEBI" id="CHEBI:29105"/>
    </ligand>
</feature>
<keyword evidence="7 11" id="KW-0862">Zinc</keyword>
<dbReference type="Gene3D" id="3.40.50.1980">
    <property type="entry name" value="Nitrogenase molybdenum iron protein domain"/>
    <property type="match status" value="2"/>
</dbReference>
<evidence type="ECO:0000256" key="11">
    <source>
        <dbReference type="HAMAP-Rule" id="MF_01024"/>
    </source>
</evidence>
<name>A0A1G8V8V1_9EURY</name>
<feature type="active site" description="Proton acceptor" evidence="11 13">
    <location>
        <position position="321"/>
    </location>
</feature>
<proteinExistence type="inferred from homology"/>
<dbReference type="PANTHER" id="PTHR21256:SF2">
    <property type="entry name" value="HISTIDINE BIOSYNTHESIS TRIFUNCTIONAL PROTEIN"/>
    <property type="match status" value="1"/>
</dbReference>
<comment type="pathway">
    <text evidence="2 11 12">Amino-acid biosynthesis; L-histidine biosynthesis; L-histidine from 5-phospho-alpha-D-ribose 1-diphosphate: step 9/9.</text>
</comment>
<evidence type="ECO:0000256" key="3">
    <source>
        <dbReference type="ARBA" id="ARBA00010178"/>
    </source>
</evidence>
<feature type="binding site" evidence="11 15">
    <location>
        <position position="251"/>
    </location>
    <ligand>
        <name>substrate</name>
    </ligand>
</feature>
<comment type="similarity">
    <text evidence="3 11 12 17">Belongs to the histidinol dehydrogenase family.</text>
</comment>
<evidence type="ECO:0000256" key="10">
    <source>
        <dbReference type="ARBA" id="ARBA00049489"/>
    </source>
</evidence>
<feature type="binding site" evidence="11 15">
    <location>
        <position position="229"/>
    </location>
    <ligand>
        <name>substrate</name>
    </ligand>
</feature>
<feature type="binding site" evidence="11 14">
    <location>
        <position position="206"/>
    </location>
    <ligand>
        <name>NAD(+)</name>
        <dbReference type="ChEBI" id="CHEBI:57540"/>
    </ligand>
</feature>
<evidence type="ECO:0000256" key="1">
    <source>
        <dbReference type="ARBA" id="ARBA00003850"/>
    </source>
</evidence>
<feature type="binding site" evidence="11 15">
    <location>
        <position position="254"/>
    </location>
    <ligand>
        <name>substrate</name>
    </ligand>
</feature>
<dbReference type="GO" id="GO:0000105">
    <property type="term" value="P:L-histidine biosynthetic process"/>
    <property type="evidence" value="ECO:0007669"/>
    <property type="project" value="UniProtKB-UniRule"/>
</dbReference>
<dbReference type="FunFam" id="3.40.50.1980:FF:000001">
    <property type="entry name" value="Histidinol dehydrogenase"/>
    <property type="match status" value="1"/>
</dbReference>
<dbReference type="OrthoDB" id="36308at2157"/>
<dbReference type="PROSITE" id="PS00611">
    <property type="entry name" value="HISOL_DEHYDROGENASE"/>
    <property type="match status" value="1"/>
</dbReference>
<dbReference type="HAMAP" id="MF_01024">
    <property type="entry name" value="HisD"/>
    <property type="match status" value="1"/>
</dbReference>
<dbReference type="SUPFAM" id="SSF53720">
    <property type="entry name" value="ALDH-like"/>
    <property type="match status" value="1"/>
</dbReference>
<evidence type="ECO:0000256" key="5">
    <source>
        <dbReference type="ARBA" id="ARBA00016531"/>
    </source>
</evidence>
<feature type="binding site" evidence="11 16">
    <location>
        <position position="251"/>
    </location>
    <ligand>
        <name>Zn(2+)</name>
        <dbReference type="ChEBI" id="CHEBI:29105"/>
    </ligand>
</feature>
<gene>
    <name evidence="11" type="primary">hisD</name>
    <name evidence="18" type="ORF">SAMN05216226_10667</name>
</gene>
<sequence length="421" mass="44153">MDVRRTAELTPATRRAIFERSSGVAAVRDDVAEILDRVREAGDVALRDYAEEFDGVTVGTIDITDKAERAVDAVDDDVLSAIETAAENIRTFHERQRPEDWREEFDGRELGRRFRPLSSAGVYAPGGTASYPSSALMGVIPAKVAGVDHVAVATPPADEISPATLAAIEVAGADAVYQVGGAQAIAALAYGTETVNACDVVVGPGNKWVTAAKAEVRGDVNIDFLAGPSEVLVLADETADPELVASDLVAQAEHDTDAAVAAVTVDEDLAEAIAAEASSQAEEAARSDVIEDAFENEASGVFLARSMSEAALFTDEYAVEHLSIVADDDEELLARIDNAGSVFLGPYSPVAAGDYASGPNHVLPTGGEAKRVGGLSVETFLRSSTVQRLSEGGLDEIADAVTTLARTEGLDAHAESIEKRR</sequence>
<comment type="cofactor">
    <cofactor evidence="11 16">
        <name>Zn(2+)</name>
        <dbReference type="ChEBI" id="CHEBI:29105"/>
    </cofactor>
    <text evidence="11 16">Binds 1 zinc ion per subunit.</text>
</comment>
<dbReference type="CDD" id="cd06572">
    <property type="entry name" value="Histidinol_dh"/>
    <property type="match status" value="1"/>
</dbReference>
<dbReference type="RefSeq" id="WP_092701452.1">
    <property type="nucleotide sequence ID" value="NZ_FNFC01000006.1"/>
</dbReference>
<keyword evidence="11 12" id="KW-0520">NAD</keyword>
<dbReference type="EC" id="1.1.1.23" evidence="4 11"/>
<keyword evidence="8 11" id="KW-0560">Oxidoreductase</keyword>
<dbReference type="InterPro" id="IPR001692">
    <property type="entry name" value="Histidinol_DH_CS"/>
</dbReference>
<comment type="catalytic activity">
    <reaction evidence="10 11 12">
        <text>L-histidinol + 2 NAD(+) + H2O = L-histidine + 2 NADH + 3 H(+)</text>
        <dbReference type="Rhea" id="RHEA:20641"/>
        <dbReference type="ChEBI" id="CHEBI:15377"/>
        <dbReference type="ChEBI" id="CHEBI:15378"/>
        <dbReference type="ChEBI" id="CHEBI:57540"/>
        <dbReference type="ChEBI" id="CHEBI:57595"/>
        <dbReference type="ChEBI" id="CHEBI:57699"/>
        <dbReference type="ChEBI" id="CHEBI:57945"/>
        <dbReference type="EC" id="1.1.1.23"/>
    </reaction>
</comment>
<feature type="binding site" evidence="11 16">
    <location>
        <position position="413"/>
    </location>
    <ligand>
        <name>Zn(2+)</name>
        <dbReference type="ChEBI" id="CHEBI:29105"/>
    </ligand>
</feature>
<dbReference type="Gene3D" id="1.20.5.1300">
    <property type="match status" value="1"/>
</dbReference>
<dbReference type="FunFam" id="3.40.50.1980:FF:000026">
    <property type="entry name" value="Histidinol dehydrogenase"/>
    <property type="match status" value="1"/>
</dbReference>
<dbReference type="NCBIfam" id="TIGR00069">
    <property type="entry name" value="hisD"/>
    <property type="match status" value="1"/>
</dbReference>
<dbReference type="EMBL" id="FNFC01000006">
    <property type="protein sequence ID" value="SDJ62433.1"/>
    <property type="molecule type" value="Genomic_DNA"/>
</dbReference>
<dbReference type="GO" id="GO:0008270">
    <property type="term" value="F:zinc ion binding"/>
    <property type="evidence" value="ECO:0007669"/>
    <property type="project" value="UniProtKB-UniRule"/>
</dbReference>
<keyword evidence="11 12" id="KW-0028">Amino-acid biosynthesis</keyword>
<evidence type="ECO:0000256" key="14">
    <source>
        <dbReference type="PIRSR" id="PIRSR000099-2"/>
    </source>
</evidence>
<evidence type="ECO:0000313" key="18">
    <source>
        <dbReference type="EMBL" id="SDJ62433.1"/>
    </source>
</evidence>
<dbReference type="GO" id="GO:0004399">
    <property type="term" value="F:histidinol dehydrogenase activity"/>
    <property type="evidence" value="ECO:0007669"/>
    <property type="project" value="UniProtKB-UniRule"/>
</dbReference>
<evidence type="ECO:0000256" key="17">
    <source>
        <dbReference type="RuleBase" id="RU004175"/>
    </source>
</evidence>
<feature type="binding site" evidence="11 15">
    <location>
        <position position="413"/>
    </location>
    <ligand>
        <name>substrate</name>
    </ligand>
</feature>
<evidence type="ECO:0000256" key="6">
    <source>
        <dbReference type="ARBA" id="ARBA00022723"/>
    </source>
</evidence>
<feature type="binding site" evidence="11 15">
    <location>
        <position position="408"/>
    </location>
    <ligand>
        <name>substrate</name>
    </ligand>
</feature>
<dbReference type="Proteomes" id="UP000198856">
    <property type="component" value="Unassembled WGS sequence"/>
</dbReference>
<feature type="binding site" evidence="11 15">
    <location>
        <position position="354"/>
    </location>
    <ligand>
        <name>substrate</name>
    </ligand>
</feature>
<dbReference type="PRINTS" id="PR00083">
    <property type="entry name" value="HOLDHDRGNASE"/>
</dbReference>
<dbReference type="PIRSF" id="PIRSF000099">
    <property type="entry name" value="Histidinol_dh"/>
    <property type="match status" value="1"/>
</dbReference>
<keyword evidence="19" id="KW-1185">Reference proteome</keyword>